<evidence type="ECO:0000256" key="1">
    <source>
        <dbReference type="ARBA" id="ARBA00022614"/>
    </source>
</evidence>
<name>A0A4R1RC39_9FLAO</name>
<organism evidence="3 4">
    <name type="scientific">Mariniflexile fucanivorans</name>
    <dbReference type="NCBI Taxonomy" id="264023"/>
    <lineage>
        <taxon>Bacteria</taxon>
        <taxon>Pseudomonadati</taxon>
        <taxon>Bacteroidota</taxon>
        <taxon>Flavobacteriia</taxon>
        <taxon>Flavobacteriales</taxon>
        <taxon>Flavobacteriaceae</taxon>
        <taxon>Mariniflexile</taxon>
    </lineage>
</organism>
<evidence type="ECO:0000313" key="4">
    <source>
        <dbReference type="Proteomes" id="UP000295455"/>
    </source>
</evidence>
<dbReference type="InterPro" id="IPR052574">
    <property type="entry name" value="CDIRP"/>
</dbReference>
<dbReference type="OrthoDB" id="1652165at2"/>
<dbReference type="EMBL" id="SLUP01000009">
    <property type="protein sequence ID" value="TCL63391.1"/>
    <property type="molecule type" value="Genomic_DNA"/>
</dbReference>
<accession>A0A4R1RC39</accession>
<dbReference type="PANTHER" id="PTHR47566">
    <property type="match status" value="1"/>
</dbReference>
<proteinExistence type="predicted"/>
<dbReference type="InterPro" id="IPR026341">
    <property type="entry name" value="T9SS_type_B"/>
</dbReference>
<sequence>MWVNKTYIFNIFLFLSSYTGFTQNTLIPDANFEQALIDLSYDSGPINGFVPTTNINNVTYLDVSLKNISDLTGIEDFINLTFLDCSENLLSNLNISQNTKLSQLFCSDNQLATIDVSNLIDLNIFWCAKNQLTLLNVSQNTKLISLVCDTNQLSTLNVSKNTNLGVLICENNQISSIDITQNTLLSRFECGNNSISNLDISKNLSLVFFSCENNQLSILNTEINNALSTVNCSNNTLGELDFSKNSNLTSLDCSSNQLCRLNLKNGNNNNAHVNFSNNINLNCVVVDTPTNTPINWIPAGFLNYVTVQNQCSNFINIDSLNNVITNTPYILPSLIYGNYFTQSDGTGTPLFTGDVITNSQTIYIYNTSICATNESYFNVLIVTEDYYIPKYFTPNNDGIHDFWKVEDFNNSIKNVAIFNRYGKLLKYLPANSLSWNGTFNGKLLESNDYWYAITLNTGETIKGHFTLKR</sequence>
<dbReference type="SUPFAM" id="SSF52058">
    <property type="entry name" value="L domain-like"/>
    <property type="match status" value="1"/>
</dbReference>
<dbReference type="InterPro" id="IPR032675">
    <property type="entry name" value="LRR_dom_sf"/>
</dbReference>
<dbReference type="Pfam" id="PF13585">
    <property type="entry name" value="CHU_C"/>
    <property type="match status" value="1"/>
</dbReference>
<dbReference type="NCBIfam" id="TIGR04131">
    <property type="entry name" value="Bac_Flav_CTERM"/>
    <property type="match status" value="1"/>
</dbReference>
<gene>
    <name evidence="3" type="ORF">EV196_10915</name>
</gene>
<keyword evidence="1" id="KW-0433">Leucine-rich repeat</keyword>
<dbReference type="RefSeq" id="WP_132218908.1">
    <property type="nucleotide sequence ID" value="NZ_OX156936.1"/>
</dbReference>
<evidence type="ECO:0000256" key="2">
    <source>
        <dbReference type="ARBA" id="ARBA00022737"/>
    </source>
</evidence>
<dbReference type="AlphaFoldDB" id="A0A4R1RC39"/>
<evidence type="ECO:0000313" key="3">
    <source>
        <dbReference type="EMBL" id="TCL63391.1"/>
    </source>
</evidence>
<keyword evidence="4" id="KW-1185">Reference proteome</keyword>
<dbReference type="GO" id="GO:0035591">
    <property type="term" value="F:signaling adaptor activity"/>
    <property type="evidence" value="ECO:0007669"/>
    <property type="project" value="TreeGrafter"/>
</dbReference>
<protein>
    <submittedName>
        <fullName evidence="3">Gliding motility-associated-like protein</fullName>
    </submittedName>
</protein>
<reference evidence="3 4" key="1">
    <citation type="submission" date="2019-03" db="EMBL/GenBank/DDBJ databases">
        <title>Genomic Encyclopedia of Type Strains, Phase IV (KMG-IV): sequencing the most valuable type-strain genomes for metagenomic binning, comparative biology and taxonomic classification.</title>
        <authorList>
            <person name="Goeker M."/>
        </authorList>
    </citation>
    <scope>NUCLEOTIDE SEQUENCE [LARGE SCALE GENOMIC DNA]</scope>
    <source>
        <strain evidence="3 4">DSM 18792</strain>
    </source>
</reference>
<dbReference type="PANTHER" id="PTHR47566:SF1">
    <property type="entry name" value="PROTEIN NUD1"/>
    <property type="match status" value="1"/>
</dbReference>
<dbReference type="Gene3D" id="3.80.10.10">
    <property type="entry name" value="Ribonuclease Inhibitor"/>
    <property type="match status" value="1"/>
</dbReference>
<keyword evidence="2" id="KW-0677">Repeat</keyword>
<comment type="caution">
    <text evidence="3">The sequence shown here is derived from an EMBL/GenBank/DDBJ whole genome shotgun (WGS) entry which is preliminary data.</text>
</comment>
<dbReference type="Proteomes" id="UP000295455">
    <property type="component" value="Unassembled WGS sequence"/>
</dbReference>